<dbReference type="AlphaFoldDB" id="A0A4Z2FQK7"/>
<evidence type="ECO:0000313" key="2">
    <source>
        <dbReference type="Proteomes" id="UP000314294"/>
    </source>
</evidence>
<protein>
    <submittedName>
        <fullName evidence="1">Uncharacterized protein</fullName>
    </submittedName>
</protein>
<sequence length="69" mass="7555">MALQAAEPNDKRSPGKKSVYLCGREAAQGVPLLGEPFDHRQGRSHVPQEGVDVTFPLIPEMRGLQSRSL</sequence>
<dbReference type="EMBL" id="SRLO01000960">
    <property type="protein sequence ID" value="TNN43526.1"/>
    <property type="molecule type" value="Genomic_DNA"/>
</dbReference>
<comment type="caution">
    <text evidence="1">The sequence shown here is derived from an EMBL/GenBank/DDBJ whole genome shotgun (WGS) entry which is preliminary data.</text>
</comment>
<gene>
    <name evidence="1" type="ORF">EYF80_046280</name>
</gene>
<dbReference type="Proteomes" id="UP000314294">
    <property type="component" value="Unassembled WGS sequence"/>
</dbReference>
<accession>A0A4Z2FQK7</accession>
<keyword evidence="2" id="KW-1185">Reference proteome</keyword>
<name>A0A4Z2FQK7_9TELE</name>
<organism evidence="1 2">
    <name type="scientific">Liparis tanakae</name>
    <name type="common">Tanaka's snailfish</name>
    <dbReference type="NCBI Taxonomy" id="230148"/>
    <lineage>
        <taxon>Eukaryota</taxon>
        <taxon>Metazoa</taxon>
        <taxon>Chordata</taxon>
        <taxon>Craniata</taxon>
        <taxon>Vertebrata</taxon>
        <taxon>Euteleostomi</taxon>
        <taxon>Actinopterygii</taxon>
        <taxon>Neopterygii</taxon>
        <taxon>Teleostei</taxon>
        <taxon>Neoteleostei</taxon>
        <taxon>Acanthomorphata</taxon>
        <taxon>Eupercaria</taxon>
        <taxon>Perciformes</taxon>
        <taxon>Cottioidei</taxon>
        <taxon>Cottales</taxon>
        <taxon>Liparidae</taxon>
        <taxon>Liparis</taxon>
    </lineage>
</organism>
<evidence type="ECO:0000313" key="1">
    <source>
        <dbReference type="EMBL" id="TNN43526.1"/>
    </source>
</evidence>
<reference evidence="1 2" key="1">
    <citation type="submission" date="2019-03" db="EMBL/GenBank/DDBJ databases">
        <title>First draft genome of Liparis tanakae, snailfish: a comprehensive survey of snailfish specific genes.</title>
        <authorList>
            <person name="Kim W."/>
            <person name="Song I."/>
            <person name="Jeong J.-H."/>
            <person name="Kim D."/>
            <person name="Kim S."/>
            <person name="Ryu S."/>
            <person name="Song J.Y."/>
            <person name="Lee S.K."/>
        </authorList>
    </citation>
    <scope>NUCLEOTIDE SEQUENCE [LARGE SCALE GENOMIC DNA]</scope>
    <source>
        <tissue evidence="1">Muscle</tissue>
    </source>
</reference>
<proteinExistence type="predicted"/>